<dbReference type="AlphaFoldDB" id="E0WSS4"/>
<name>E0WSS4_9ENTR</name>
<organism evidence="2 3">
    <name type="scientific">Candidatus Regiella insecticola LSR1</name>
    <dbReference type="NCBI Taxonomy" id="663321"/>
    <lineage>
        <taxon>Bacteria</taxon>
        <taxon>Pseudomonadati</taxon>
        <taxon>Pseudomonadota</taxon>
        <taxon>Gammaproteobacteria</taxon>
        <taxon>Enterobacterales</taxon>
        <taxon>Enterobacteriaceae</taxon>
        <taxon>aphid secondary symbionts</taxon>
        <taxon>Candidatus Regiella</taxon>
    </lineage>
</organism>
<gene>
    <name evidence="2" type="ORF">REG_1014</name>
</gene>
<accession>E0WSS4</accession>
<evidence type="ECO:0000313" key="3">
    <source>
        <dbReference type="Proteomes" id="UP000005726"/>
    </source>
</evidence>
<evidence type="ECO:0000313" key="2">
    <source>
        <dbReference type="EMBL" id="EFL92043.1"/>
    </source>
</evidence>
<dbReference type="Pfam" id="PF13884">
    <property type="entry name" value="Peptidase_S74"/>
    <property type="match status" value="1"/>
</dbReference>
<dbReference type="eggNOG" id="COG2911">
    <property type="taxonomic scope" value="Bacteria"/>
</dbReference>
<evidence type="ECO:0000259" key="1">
    <source>
        <dbReference type="PROSITE" id="PS51688"/>
    </source>
</evidence>
<proteinExistence type="predicted"/>
<dbReference type="RefSeq" id="WP_006704769.1">
    <property type="nucleotide sequence ID" value="NZ_CAWLGB010000003.1"/>
</dbReference>
<dbReference type="HOGENOM" id="CLU_663405_0_0_6"/>
<sequence length="414" mass="47152">MPQKTRAELKDRFKRGDKPTAQDFSDLFESFLNVKEDWIKKPEGVEKPLRIMSQSDQQNWLDFCTSEKNCDTNYWRLNHQHQNDSTGFNLSYKSETRLFIDEGKGKTGIGTFNPGAQLHIQSTAGVDMLRVGTADTTALFIEKDGKVGINHASPSYALDIQGKAQAWGLGLTDQTTHWEKNGTLYQRNGLVYLTTDQGLHLRRQGGADADTAFHFDTTQRTLTISTQNVNQKSIDAKGHIKCNSYIACKNGIRITDGAASVHWDAEASAFYRYNQFWYLSVDNNLYFRKKGAKNVAFHFDIETATLRANKFQQASDRRLKTHIKPLGPVLGKILQLQGIYYDWSDHSRTKDYIKEPQIGLIADELQASFPELVACDQDNFKYVDYGRFTAVLLEAVKQQQQMIEKLFVHLKLTP</sequence>
<dbReference type="PROSITE" id="PS51688">
    <property type="entry name" value="ICA"/>
    <property type="match status" value="1"/>
</dbReference>
<dbReference type="STRING" id="663321.REG_1014"/>
<feature type="domain" description="Peptidase S74" evidence="1">
    <location>
        <begin position="315"/>
        <end position="410"/>
    </location>
</feature>
<protein>
    <recommendedName>
        <fullName evidence="1">Peptidase S74 domain-containing protein</fullName>
    </recommendedName>
</protein>
<reference evidence="2" key="1">
    <citation type="journal article" date="2009" name="Environ. Microbiol.">
        <title>Dynamics of genome evolution in facultative symbionts of aphids.</title>
        <authorList>
            <person name="Degnan P.H."/>
            <person name="Leonardo T.E."/>
            <person name="Cass B.N."/>
            <person name="Hurwitz B."/>
            <person name="Stern D."/>
            <person name="Gibbs R.A."/>
            <person name="Richards S."/>
            <person name="Moran N.A."/>
        </authorList>
    </citation>
    <scope>NUCLEOTIDE SEQUENCE [LARGE SCALE GENOMIC DNA]</scope>
    <source>
        <strain evidence="2">LSR1</strain>
    </source>
</reference>
<keyword evidence="3" id="KW-1185">Reference proteome</keyword>
<dbReference type="Proteomes" id="UP000005726">
    <property type="component" value="Unassembled WGS sequence"/>
</dbReference>
<dbReference type="EMBL" id="GL379591">
    <property type="protein sequence ID" value="EFL92043.1"/>
    <property type="molecule type" value="Genomic_DNA"/>
</dbReference>
<dbReference type="InterPro" id="IPR030392">
    <property type="entry name" value="S74_ICA"/>
</dbReference>